<evidence type="ECO:0000313" key="2">
    <source>
        <dbReference type="EMBL" id="KAG1309266.1"/>
    </source>
</evidence>
<evidence type="ECO:0000313" key="3">
    <source>
        <dbReference type="Proteomes" id="UP000716291"/>
    </source>
</evidence>
<feature type="region of interest" description="Disordered" evidence="1">
    <location>
        <begin position="71"/>
        <end position="95"/>
    </location>
</feature>
<reference evidence="2" key="1">
    <citation type="journal article" date="2020" name="Microb. Genom.">
        <title>Genetic diversity of clinical and environmental Mucorales isolates obtained from an investigation of mucormycosis cases among solid organ transplant recipients.</title>
        <authorList>
            <person name="Nguyen M.H."/>
            <person name="Kaul D."/>
            <person name="Muto C."/>
            <person name="Cheng S.J."/>
            <person name="Richter R.A."/>
            <person name="Bruno V.M."/>
            <person name="Liu G."/>
            <person name="Beyhan S."/>
            <person name="Sundermann A.J."/>
            <person name="Mounaud S."/>
            <person name="Pasculle A.W."/>
            <person name="Nierman W.C."/>
            <person name="Driscoll E."/>
            <person name="Cumbie R."/>
            <person name="Clancy C.J."/>
            <person name="Dupont C.L."/>
        </authorList>
    </citation>
    <scope>NUCLEOTIDE SEQUENCE</scope>
    <source>
        <strain evidence="2">GL11</strain>
    </source>
</reference>
<sequence length="95" mass="10569">MNAAQTVAAIYKGAERLRTTARSATRIDGDLECIIEDGLRQILKKVAKEHTTYALRLPSSFGYLEEEKGLAVEEDNDDHQQTPTKPANRAMTTAY</sequence>
<accession>A0A9P7BTD5</accession>
<dbReference type="EMBL" id="JAANQT010000662">
    <property type="protein sequence ID" value="KAG1309266.1"/>
    <property type="molecule type" value="Genomic_DNA"/>
</dbReference>
<organism evidence="2 3">
    <name type="scientific">Rhizopus oryzae</name>
    <name type="common">Mucormycosis agent</name>
    <name type="synonym">Rhizopus arrhizus var. delemar</name>
    <dbReference type="NCBI Taxonomy" id="64495"/>
    <lineage>
        <taxon>Eukaryota</taxon>
        <taxon>Fungi</taxon>
        <taxon>Fungi incertae sedis</taxon>
        <taxon>Mucoromycota</taxon>
        <taxon>Mucoromycotina</taxon>
        <taxon>Mucoromycetes</taxon>
        <taxon>Mucorales</taxon>
        <taxon>Mucorineae</taxon>
        <taxon>Rhizopodaceae</taxon>
        <taxon>Rhizopus</taxon>
    </lineage>
</organism>
<dbReference type="AlphaFoldDB" id="A0A9P7BTD5"/>
<keyword evidence="3" id="KW-1185">Reference proteome</keyword>
<dbReference type="Proteomes" id="UP000716291">
    <property type="component" value="Unassembled WGS sequence"/>
</dbReference>
<feature type="compositionally biased region" description="Polar residues" evidence="1">
    <location>
        <begin position="81"/>
        <end position="95"/>
    </location>
</feature>
<comment type="caution">
    <text evidence="2">The sequence shown here is derived from an EMBL/GenBank/DDBJ whole genome shotgun (WGS) entry which is preliminary data.</text>
</comment>
<protein>
    <submittedName>
        <fullName evidence="2">Uncharacterized protein</fullName>
    </submittedName>
</protein>
<evidence type="ECO:0000256" key="1">
    <source>
        <dbReference type="SAM" id="MobiDB-lite"/>
    </source>
</evidence>
<name>A0A9P7BTD5_RHIOR</name>
<proteinExistence type="predicted"/>
<gene>
    <name evidence="2" type="ORF">G6F64_005445</name>
</gene>